<feature type="compositionally biased region" description="Low complexity" evidence="1">
    <location>
        <begin position="13"/>
        <end position="22"/>
    </location>
</feature>
<dbReference type="AlphaFoldDB" id="A0A7J7HBQ2"/>
<reference evidence="3" key="1">
    <citation type="journal article" date="2020" name="Nat. Commun.">
        <title>Genome assembly of wild tea tree DASZ reveals pedigree and selection history of tea varieties.</title>
        <authorList>
            <person name="Zhang W."/>
            <person name="Zhang Y."/>
            <person name="Qiu H."/>
            <person name="Guo Y."/>
            <person name="Wan H."/>
            <person name="Zhang X."/>
            <person name="Scossa F."/>
            <person name="Alseekh S."/>
            <person name="Zhang Q."/>
            <person name="Wang P."/>
            <person name="Xu L."/>
            <person name="Schmidt M.H."/>
            <person name="Jia X."/>
            <person name="Li D."/>
            <person name="Zhu A."/>
            <person name="Guo F."/>
            <person name="Chen W."/>
            <person name="Ni D."/>
            <person name="Usadel B."/>
            <person name="Fernie A.R."/>
            <person name="Wen W."/>
        </authorList>
    </citation>
    <scope>NUCLEOTIDE SEQUENCE [LARGE SCALE GENOMIC DNA]</scope>
    <source>
        <strain evidence="3">cv. G240</strain>
    </source>
</reference>
<feature type="region of interest" description="Disordered" evidence="1">
    <location>
        <begin position="1"/>
        <end position="22"/>
    </location>
</feature>
<dbReference type="Proteomes" id="UP000593564">
    <property type="component" value="Unassembled WGS sequence"/>
</dbReference>
<dbReference type="EMBL" id="JACBKZ010000005">
    <property type="protein sequence ID" value="KAF5950055.1"/>
    <property type="molecule type" value="Genomic_DNA"/>
</dbReference>
<comment type="caution">
    <text evidence="2">The sequence shown here is derived from an EMBL/GenBank/DDBJ whole genome shotgun (WGS) entry which is preliminary data.</text>
</comment>
<keyword evidence="3" id="KW-1185">Reference proteome</keyword>
<evidence type="ECO:0000256" key="1">
    <source>
        <dbReference type="SAM" id="MobiDB-lite"/>
    </source>
</evidence>
<reference evidence="2 3" key="2">
    <citation type="submission" date="2020-07" db="EMBL/GenBank/DDBJ databases">
        <title>Genome assembly of wild tea tree DASZ reveals pedigree and selection history of tea varieties.</title>
        <authorList>
            <person name="Zhang W."/>
        </authorList>
    </citation>
    <scope>NUCLEOTIDE SEQUENCE [LARGE SCALE GENOMIC DNA]</scope>
    <source>
        <strain evidence="3">cv. G240</strain>
        <tissue evidence="2">Leaf</tissue>
    </source>
</reference>
<accession>A0A7J7HBQ2</accession>
<gene>
    <name evidence="2" type="ORF">HYC85_012048</name>
</gene>
<protein>
    <submittedName>
        <fullName evidence="2">Uncharacterized protein</fullName>
    </submittedName>
</protein>
<organism evidence="2 3">
    <name type="scientific">Camellia sinensis</name>
    <name type="common">Tea plant</name>
    <name type="synonym">Thea sinensis</name>
    <dbReference type="NCBI Taxonomy" id="4442"/>
    <lineage>
        <taxon>Eukaryota</taxon>
        <taxon>Viridiplantae</taxon>
        <taxon>Streptophyta</taxon>
        <taxon>Embryophyta</taxon>
        <taxon>Tracheophyta</taxon>
        <taxon>Spermatophyta</taxon>
        <taxon>Magnoliopsida</taxon>
        <taxon>eudicotyledons</taxon>
        <taxon>Gunneridae</taxon>
        <taxon>Pentapetalae</taxon>
        <taxon>asterids</taxon>
        <taxon>Ericales</taxon>
        <taxon>Theaceae</taxon>
        <taxon>Camellia</taxon>
    </lineage>
</organism>
<feature type="compositionally biased region" description="Basic and acidic residues" evidence="1">
    <location>
        <begin position="1"/>
        <end position="12"/>
    </location>
</feature>
<sequence>MYTDQTDKETNPKNKAANPLNKCHTRRRSEMRSKFNLMEEVTQTQSWGRAKLCPIRVLYSSRKSDLP</sequence>
<proteinExistence type="predicted"/>
<name>A0A7J7HBQ2_CAMSI</name>
<evidence type="ECO:0000313" key="2">
    <source>
        <dbReference type="EMBL" id="KAF5950055.1"/>
    </source>
</evidence>
<evidence type="ECO:0000313" key="3">
    <source>
        <dbReference type="Proteomes" id="UP000593564"/>
    </source>
</evidence>